<keyword evidence="5 13" id="KW-0349">Heme</keyword>
<dbReference type="PRINTS" id="PR00385">
    <property type="entry name" value="P450"/>
</dbReference>
<dbReference type="InterPro" id="IPR001128">
    <property type="entry name" value="Cyt_P450"/>
</dbReference>
<evidence type="ECO:0000256" key="2">
    <source>
        <dbReference type="ARBA" id="ARBA00004174"/>
    </source>
</evidence>
<dbReference type="PRINTS" id="PR00463">
    <property type="entry name" value="EP450I"/>
</dbReference>
<comment type="similarity">
    <text evidence="4 14">Belongs to the cytochrome P450 family.</text>
</comment>
<dbReference type="FunFam" id="1.10.630.10:FF:000042">
    <property type="entry name" value="Cytochrome P450"/>
    <property type="match status" value="1"/>
</dbReference>
<keyword evidence="12" id="KW-0472">Membrane</keyword>
<dbReference type="InterPro" id="IPR017972">
    <property type="entry name" value="Cyt_P450_CS"/>
</dbReference>
<name>A0A1I8MI06_MUSDO</name>
<comment type="cofactor">
    <cofactor evidence="1 13">
        <name>heme</name>
        <dbReference type="ChEBI" id="CHEBI:30413"/>
    </cofactor>
</comment>
<evidence type="ECO:0000256" key="12">
    <source>
        <dbReference type="ARBA" id="ARBA00023136"/>
    </source>
</evidence>
<dbReference type="PANTHER" id="PTHR24292:SF100">
    <property type="entry name" value="CYTOCHROME P450 6A16, ISOFORM B-RELATED"/>
    <property type="match status" value="1"/>
</dbReference>
<sequence length="507" mass="58330">MIALAILLSVLLILIAYIGRLLSEHFNYWRHQGVACEPPNWLLGNLRGLSTSRSFNQIIREYYEKYRNSAGPFAGFYWLHKKAVFVLDPELIKQILIKDFNKFTDRGFFSNEEDDPLSGQLINLSGNKWRNMRNKLSPAFTSGRMKAMFPLVIKLGYDLVEVVGERLKNHDDVVEVRDLAAFFTSDVIGTCAFGLNMNCMKNSDAEFLKMGRKALNEQRYGTLGFVLRFSFPDLCRRLHMKETLDDVEKYFMQIVQETVDYRERENVKRNDFMDMLIDLKNNKLIKDESGEEFINLTFGQIAAQAFVFLLAGFETSSTTMSFALYELAQHLEVQQRAREEVGNVLKAHNGTFDYECLKEMVYLEQVIQETLRFYTTIPTINRLASEDYVVGDNPKYVIKKGMAVVIPAAALHRDERYYPQPDVFNPEHFAASQVAERDSVLNLSFGDGPRNCIGMRFGKMQAMIGLALLLKNFRFTVCEKTQIPLKLDKKSIIVAPESGIYLRVERI</sequence>
<keyword evidence="11 14" id="KW-0503">Monooxygenase</keyword>
<dbReference type="SUPFAM" id="SSF48264">
    <property type="entry name" value="Cytochrome P450"/>
    <property type="match status" value="1"/>
</dbReference>
<evidence type="ECO:0000256" key="3">
    <source>
        <dbReference type="ARBA" id="ARBA00004406"/>
    </source>
</evidence>
<evidence type="ECO:0000256" key="11">
    <source>
        <dbReference type="ARBA" id="ARBA00023033"/>
    </source>
</evidence>
<dbReference type="GO" id="GO:0020037">
    <property type="term" value="F:heme binding"/>
    <property type="evidence" value="ECO:0007669"/>
    <property type="project" value="InterPro"/>
</dbReference>
<dbReference type="PROSITE" id="PS00086">
    <property type="entry name" value="CYTOCHROME_P450"/>
    <property type="match status" value="1"/>
</dbReference>
<dbReference type="InterPro" id="IPR002401">
    <property type="entry name" value="Cyt_P450_E_grp-I"/>
</dbReference>
<evidence type="ECO:0000256" key="13">
    <source>
        <dbReference type="PIRSR" id="PIRSR602401-1"/>
    </source>
</evidence>
<dbReference type="Gene3D" id="1.10.630.10">
    <property type="entry name" value="Cytochrome P450"/>
    <property type="match status" value="1"/>
</dbReference>
<evidence type="ECO:0000256" key="8">
    <source>
        <dbReference type="ARBA" id="ARBA00022848"/>
    </source>
</evidence>
<evidence type="ECO:0000256" key="10">
    <source>
        <dbReference type="ARBA" id="ARBA00023004"/>
    </source>
</evidence>
<dbReference type="eggNOG" id="KOG0158">
    <property type="taxonomic scope" value="Eukaryota"/>
</dbReference>
<evidence type="ECO:0000256" key="14">
    <source>
        <dbReference type="RuleBase" id="RU000461"/>
    </source>
</evidence>
<dbReference type="VEuPathDB" id="VectorBase:MDOMA2_011276"/>
<dbReference type="InterPro" id="IPR036396">
    <property type="entry name" value="Cyt_P450_sf"/>
</dbReference>
<keyword evidence="6 13" id="KW-0479">Metal-binding</keyword>
<dbReference type="Pfam" id="PF00067">
    <property type="entry name" value="p450"/>
    <property type="match status" value="1"/>
</dbReference>
<keyword evidence="8" id="KW-0492">Microsome</keyword>
<dbReference type="AlphaFoldDB" id="A0A1I8MI06"/>
<organism evidence="15">
    <name type="scientific">Musca domestica</name>
    <name type="common">House fly</name>
    <dbReference type="NCBI Taxonomy" id="7370"/>
    <lineage>
        <taxon>Eukaryota</taxon>
        <taxon>Metazoa</taxon>
        <taxon>Ecdysozoa</taxon>
        <taxon>Arthropoda</taxon>
        <taxon>Hexapoda</taxon>
        <taxon>Insecta</taxon>
        <taxon>Pterygota</taxon>
        <taxon>Neoptera</taxon>
        <taxon>Endopterygota</taxon>
        <taxon>Diptera</taxon>
        <taxon>Brachycera</taxon>
        <taxon>Muscomorpha</taxon>
        <taxon>Muscoidea</taxon>
        <taxon>Muscidae</taxon>
        <taxon>Musca</taxon>
    </lineage>
</organism>
<dbReference type="EnsemblMetazoa" id="MDOA005094-RA">
    <property type="protein sequence ID" value="MDOA005094-PA"/>
    <property type="gene ID" value="MDOA005094"/>
</dbReference>
<keyword evidence="9 14" id="KW-0560">Oxidoreductase</keyword>
<proteinExistence type="inferred from homology"/>
<dbReference type="GO" id="GO:0004497">
    <property type="term" value="F:monooxygenase activity"/>
    <property type="evidence" value="ECO:0007669"/>
    <property type="project" value="UniProtKB-KW"/>
</dbReference>
<accession>A0A1I8MI06</accession>
<feature type="binding site" description="axial binding residue" evidence="13">
    <location>
        <position position="452"/>
    </location>
    <ligand>
        <name>heme</name>
        <dbReference type="ChEBI" id="CHEBI:30413"/>
    </ligand>
    <ligandPart>
        <name>Fe</name>
        <dbReference type="ChEBI" id="CHEBI:18248"/>
    </ligandPart>
</feature>
<evidence type="ECO:0000256" key="6">
    <source>
        <dbReference type="ARBA" id="ARBA00022723"/>
    </source>
</evidence>
<evidence type="ECO:0000313" key="15">
    <source>
        <dbReference type="EnsemblMetazoa" id="MDOA005094-PA"/>
    </source>
</evidence>
<evidence type="ECO:0000256" key="1">
    <source>
        <dbReference type="ARBA" id="ARBA00001971"/>
    </source>
</evidence>
<evidence type="ECO:0000256" key="5">
    <source>
        <dbReference type="ARBA" id="ARBA00022617"/>
    </source>
</evidence>
<dbReference type="PANTHER" id="PTHR24292">
    <property type="entry name" value="CYTOCHROME P450"/>
    <property type="match status" value="1"/>
</dbReference>
<dbReference type="InterPro" id="IPR050476">
    <property type="entry name" value="Insect_CytP450_Detox"/>
</dbReference>
<dbReference type="GO" id="GO:0016705">
    <property type="term" value="F:oxidoreductase activity, acting on paired donors, with incorporation or reduction of molecular oxygen"/>
    <property type="evidence" value="ECO:0007669"/>
    <property type="project" value="InterPro"/>
</dbReference>
<comment type="subcellular location">
    <subcellularLocation>
        <location evidence="3">Endoplasmic reticulum membrane</location>
        <topology evidence="3">Peripheral membrane protein</topology>
    </subcellularLocation>
    <subcellularLocation>
        <location evidence="2">Microsome membrane</location>
        <topology evidence="2">Peripheral membrane protein</topology>
    </subcellularLocation>
</comment>
<dbReference type="CDD" id="cd11056">
    <property type="entry name" value="CYP6-like"/>
    <property type="match status" value="1"/>
</dbReference>
<keyword evidence="10 13" id="KW-0408">Iron</keyword>
<dbReference type="GO" id="GO:0005506">
    <property type="term" value="F:iron ion binding"/>
    <property type="evidence" value="ECO:0007669"/>
    <property type="project" value="InterPro"/>
</dbReference>
<evidence type="ECO:0000256" key="9">
    <source>
        <dbReference type="ARBA" id="ARBA00023002"/>
    </source>
</evidence>
<evidence type="ECO:0000256" key="4">
    <source>
        <dbReference type="ARBA" id="ARBA00010617"/>
    </source>
</evidence>
<reference evidence="15" key="1">
    <citation type="submission" date="2020-05" db="UniProtKB">
        <authorList>
            <consortium name="EnsemblMetazoa"/>
        </authorList>
    </citation>
    <scope>IDENTIFICATION</scope>
    <source>
        <strain evidence="15">Aabys</strain>
    </source>
</reference>
<dbReference type="VEuPathDB" id="VectorBase:MDOA005094"/>
<dbReference type="GO" id="GO:0005789">
    <property type="term" value="C:endoplasmic reticulum membrane"/>
    <property type="evidence" value="ECO:0007669"/>
    <property type="project" value="UniProtKB-SubCell"/>
</dbReference>
<protein>
    <submittedName>
        <fullName evidence="15">Uncharacterized protein</fullName>
    </submittedName>
</protein>
<keyword evidence="7" id="KW-0256">Endoplasmic reticulum</keyword>
<evidence type="ECO:0000256" key="7">
    <source>
        <dbReference type="ARBA" id="ARBA00022824"/>
    </source>
</evidence>